<evidence type="ECO:0000256" key="3">
    <source>
        <dbReference type="SAM" id="MobiDB-lite"/>
    </source>
</evidence>
<dbReference type="InterPro" id="IPR036397">
    <property type="entry name" value="RNaseH_sf"/>
</dbReference>
<dbReference type="InterPro" id="IPR000477">
    <property type="entry name" value="RT_dom"/>
</dbReference>
<evidence type="ECO:0000313" key="7">
    <source>
        <dbReference type="Proteomes" id="UP001610728"/>
    </source>
</evidence>
<proteinExistence type="predicted"/>
<keyword evidence="2" id="KW-0496">Mitochondrion</keyword>
<dbReference type="Gene3D" id="3.30.420.10">
    <property type="entry name" value="Ribonuclease H-like superfamily/Ribonuclease H"/>
    <property type="match status" value="1"/>
</dbReference>
<feature type="compositionally biased region" description="Polar residues" evidence="3">
    <location>
        <begin position="1"/>
        <end position="12"/>
    </location>
</feature>
<dbReference type="PROSITE" id="PS50879">
    <property type="entry name" value="RNASE_H_1"/>
    <property type="match status" value="1"/>
</dbReference>
<dbReference type="RefSeq" id="XP_070863107.1">
    <property type="nucleotide sequence ID" value="XM_071005256.1"/>
</dbReference>
<dbReference type="SUPFAM" id="SSF56219">
    <property type="entry name" value="DNase I-like"/>
    <property type="match status" value="1"/>
</dbReference>
<dbReference type="SUPFAM" id="SSF56672">
    <property type="entry name" value="DNA/RNA polymerases"/>
    <property type="match status" value="1"/>
</dbReference>
<dbReference type="GO" id="GO:0003964">
    <property type="term" value="F:RNA-directed DNA polymerase activity"/>
    <property type="evidence" value="ECO:0007669"/>
    <property type="project" value="UniProtKB-KW"/>
</dbReference>
<dbReference type="GeneID" id="98115531"/>
<feature type="domain" description="Reverse transcriptase" evidence="4">
    <location>
        <begin position="820"/>
        <end position="1093"/>
    </location>
</feature>
<dbReference type="InterPro" id="IPR012337">
    <property type="entry name" value="RNaseH-like_sf"/>
</dbReference>
<accession>A0ABR4MUI2</accession>
<dbReference type="InterPro" id="IPR002156">
    <property type="entry name" value="RNaseH_domain"/>
</dbReference>
<comment type="caution">
    <text evidence="6">The sequence shown here is derived from an EMBL/GenBank/DDBJ whole genome shotgun (WGS) entry which is preliminary data.</text>
</comment>
<dbReference type="InterPro" id="IPR043502">
    <property type="entry name" value="DNA/RNA_pol_sf"/>
</dbReference>
<dbReference type="Pfam" id="PF14529">
    <property type="entry name" value="Exo_endo_phos_2"/>
    <property type="match status" value="1"/>
</dbReference>
<dbReference type="PROSITE" id="PS50878">
    <property type="entry name" value="RT_POL"/>
    <property type="match status" value="1"/>
</dbReference>
<dbReference type="Proteomes" id="UP001610728">
    <property type="component" value="Unassembled WGS sequence"/>
</dbReference>
<feature type="region of interest" description="Disordered" evidence="3">
    <location>
        <begin position="1"/>
        <end position="35"/>
    </location>
</feature>
<evidence type="ECO:0000313" key="6">
    <source>
        <dbReference type="EMBL" id="KAL2891928.1"/>
    </source>
</evidence>
<dbReference type="InterPro" id="IPR005135">
    <property type="entry name" value="Endo/exonuclease/phosphatase"/>
</dbReference>
<feature type="domain" description="RNase H type-1" evidence="5">
    <location>
        <begin position="1284"/>
        <end position="1426"/>
    </location>
</feature>
<keyword evidence="7" id="KW-1185">Reference proteome</keyword>
<dbReference type="PANTHER" id="PTHR33481">
    <property type="entry name" value="REVERSE TRANSCRIPTASE"/>
    <property type="match status" value="1"/>
</dbReference>
<name>A0ABR4MUI2_9PEZI</name>
<dbReference type="CDD" id="cd09276">
    <property type="entry name" value="Rnase_HI_RT_non_LTR"/>
    <property type="match status" value="1"/>
</dbReference>
<keyword evidence="6" id="KW-0808">Transferase</keyword>
<reference evidence="6 7" key="1">
    <citation type="submission" date="2020-05" db="EMBL/GenBank/DDBJ databases">
        <title>Ceratocystis lukuohia genome.</title>
        <authorList>
            <person name="Harrington T.C."/>
            <person name="Kim K."/>
            <person name="Mayers C.G."/>
        </authorList>
    </citation>
    <scope>NUCLEOTIDE SEQUENCE [LARGE SCALE GENOMIC DNA]</scope>
    <source>
        <strain evidence="6 7">C4212</strain>
    </source>
</reference>
<evidence type="ECO:0000256" key="1">
    <source>
        <dbReference type="ARBA" id="ARBA00004173"/>
    </source>
</evidence>
<dbReference type="Gene3D" id="3.60.10.10">
    <property type="entry name" value="Endonuclease/exonuclease/phosphatase"/>
    <property type="match status" value="1"/>
</dbReference>
<feature type="compositionally biased region" description="Basic and acidic residues" evidence="3">
    <location>
        <begin position="22"/>
        <end position="35"/>
    </location>
</feature>
<evidence type="ECO:0000259" key="4">
    <source>
        <dbReference type="PROSITE" id="PS50878"/>
    </source>
</evidence>
<dbReference type="InterPro" id="IPR036691">
    <property type="entry name" value="Endo/exonu/phosph_ase_sf"/>
</dbReference>
<evidence type="ECO:0000256" key="2">
    <source>
        <dbReference type="ARBA" id="ARBA00023128"/>
    </source>
</evidence>
<protein>
    <submittedName>
        <fullName evidence="6">RNA-directed DNA polymerase from mobile element jockey</fullName>
    </submittedName>
</protein>
<feature type="compositionally biased region" description="Basic and acidic residues" evidence="3">
    <location>
        <begin position="166"/>
        <end position="180"/>
    </location>
</feature>
<dbReference type="Pfam" id="PF00075">
    <property type="entry name" value="RNase_H"/>
    <property type="match status" value="1"/>
</dbReference>
<organism evidence="6 7">
    <name type="scientific">Ceratocystis lukuohia</name>
    <dbReference type="NCBI Taxonomy" id="2019550"/>
    <lineage>
        <taxon>Eukaryota</taxon>
        <taxon>Fungi</taxon>
        <taxon>Dikarya</taxon>
        <taxon>Ascomycota</taxon>
        <taxon>Pezizomycotina</taxon>
        <taxon>Sordariomycetes</taxon>
        <taxon>Hypocreomycetidae</taxon>
        <taxon>Microascales</taxon>
        <taxon>Ceratocystidaceae</taxon>
        <taxon>Ceratocystis</taxon>
    </lineage>
</organism>
<sequence length="1566" mass="176375">METPEPGQSQKQAPPGKAVQQAEKKGLADSRHAKVDSFTSALEEAFAKKRQEMEEEMDAIRQVTVAIDMAAEALAKRLAEEKKRKRTEQMFARLRVFVDSEIRMVLAGNGLPGIPQAKTKKDEPNTKAPENTKGAAKAKRPDKAAQEATQKTWAQKAATKSGGKVVDVRPTPRDKPERSRKPPQGNRLLVRLFPESKWRDVNAGVLKNKVNESLFDGKEIVKLAKTTNTGFALTMTQAPGAIEKGALEIMRNFLDASTIEKETIWEKYIVRNVPRNIHDVSENGSEVRRTTLEDVRKDIQEAFGGELKILDFREYEGEAQIQGIRVAVLNPEKSPKTIELLGCTRCWRRHRTETCSFAPRPNQANYGKEGIRILSANVRRAPDVLKATLEAAARKRADIVLVQEPPATKRTYPTAVIEAHPDISTIAAEIEGSTLQVISVYNARVNSVRTNEAVNLLKHLPRRLKNTVILGDFNLRHPIWDPRALTARPEAEDFLDWMETNRFMLRNDRQQPTHDRGNVLDLTLVSADCWGKVTKYQCGGDIEAGSDHRPQMIDIQSRATTRPKTEARNLADTDHKKLQELSREAAETIRGNLEARGPDLTPKDLDETAEEITKAIHAAFEAATPTRKVSHSGYKWWNQECSDGKIAVCRKRASLESLQFLERQGMTDLGPEIASAAQAYDHARKQFKTAIQTAGRNFYRDLIGKLDTPQKIYKAAKWVANPQKTTSPALRDSGGQMRTSPAEKIQVLRHRHLLGNRLQDVQRPRIEARPTRWSEITQEEAKEAIFKPRNTAPGKDGIQNKILTWCWKEMGALITDLFNLCLTLGYHPTCFKEAKMVAIPKGGKRDKTDPSSYRLISLLPTMAKALERIIARRLSIEALEKGIFGANYACALPRRAAADLTLLVSTQTRSNMAKGKFTTILTFDIKGAFDGILPNRMVTRLMEQRWPNNLCKWVQSFLDARTAQISLDGDTEPPGPTSGSLPQGSPISPILYMLFMAPLYKPWQQNLRGYMDDGLWIVDGQTLNQNLRALRTVMGQTTQWCGDNGLTLDHNKTGLLHLTTKLTDENPDLEVPGIPKIKATPINGALKWLGVHFDRKLSFYVQAKHVANKIERLTHNLRILKGCKHGAPTNEMVLVVKTCLIPSMTYAAATWWTPEEHGNIGKAEGMEKPLRRALLAALPVYKTTPSSLLHMEAGVPPPEQILHTAVTRELIRWHTLERTHPLFGLEKHKSFSKLLRLLPKPPPKYGKIGDRFHPTDPPPSAAMVTRGDKDKAAQEHIAFKETRPPQDVWLYTDGSKLSSGWTGAGWALESGRQVVCSGLYSCGRWAEVADAEIKAIGKGLYNIPNRVLRSTNTVWICSDNQAAVRRMNKKAKSIKTSQHTIDEAKWLIRDWKATFPRLRFHCIWVPGHSDIPGNELADRKAKEAATRTTDYRMSLARAKRWLRETGEENLRKWFYSRAGIEDHPFRKHLEFPRKDRFRTPKEPRKILGTILAAISGHGDFKEYHQRFKHHSAPLQCSACGMDKKETHKWTCKKTKKPWSENFVTKLLRTTKGRTTLGKVLMANTGQ</sequence>
<keyword evidence="6" id="KW-0548">Nucleotidyltransferase</keyword>
<dbReference type="CDD" id="cd01650">
    <property type="entry name" value="RT_nLTR_like"/>
    <property type="match status" value="1"/>
</dbReference>
<keyword evidence="6" id="KW-0695">RNA-directed DNA polymerase</keyword>
<evidence type="ECO:0000259" key="5">
    <source>
        <dbReference type="PROSITE" id="PS50879"/>
    </source>
</evidence>
<dbReference type="SUPFAM" id="SSF53098">
    <property type="entry name" value="Ribonuclease H-like"/>
    <property type="match status" value="1"/>
</dbReference>
<feature type="region of interest" description="Disordered" evidence="3">
    <location>
        <begin position="109"/>
        <end position="187"/>
    </location>
</feature>
<feature type="compositionally biased region" description="Low complexity" evidence="3">
    <location>
        <begin position="146"/>
        <end position="160"/>
    </location>
</feature>
<dbReference type="PANTHER" id="PTHR33481:SF1">
    <property type="entry name" value="ENDONUCLEASE_EXONUCLEASE_PHOSPHATASE DOMAIN-CONTAINING PROTEIN-RELATED"/>
    <property type="match status" value="1"/>
</dbReference>
<gene>
    <name evidence="6" type="ORF">HOO65_011286</name>
</gene>
<comment type="subcellular location">
    <subcellularLocation>
        <location evidence="1">Mitochondrion</location>
    </subcellularLocation>
</comment>
<dbReference type="EMBL" id="JABSNW010000001">
    <property type="protein sequence ID" value="KAL2891928.1"/>
    <property type="molecule type" value="Genomic_DNA"/>
</dbReference>
<dbReference type="Pfam" id="PF00078">
    <property type="entry name" value="RVT_1"/>
    <property type="match status" value="1"/>
</dbReference>